<evidence type="ECO:0000256" key="1">
    <source>
        <dbReference type="SAM" id="MobiDB-lite"/>
    </source>
</evidence>
<comment type="caution">
    <text evidence="2">The sequence shown here is derived from an EMBL/GenBank/DDBJ whole genome shotgun (WGS) entry which is preliminary data.</text>
</comment>
<reference evidence="2 3" key="1">
    <citation type="journal article" date="2014" name="Agronomy (Basel)">
        <title>A Draft Genome Sequence for Ensete ventricosum, the Drought-Tolerant Tree Against Hunger.</title>
        <authorList>
            <person name="Harrison J."/>
            <person name="Moore K.A."/>
            <person name="Paszkiewicz K."/>
            <person name="Jones T."/>
            <person name="Grant M."/>
            <person name="Ambacheew D."/>
            <person name="Muzemil S."/>
            <person name="Studholme D.J."/>
        </authorList>
    </citation>
    <scope>NUCLEOTIDE SEQUENCE [LARGE SCALE GENOMIC DNA]</scope>
</reference>
<dbReference type="EMBL" id="AMZH03005011">
    <property type="protein sequence ID" value="RRT67539.1"/>
    <property type="molecule type" value="Genomic_DNA"/>
</dbReference>
<name>A0A426ZU90_ENSVE</name>
<accession>A0A426ZU90</accession>
<dbReference type="AlphaFoldDB" id="A0A426ZU90"/>
<feature type="compositionally biased region" description="Basic and acidic residues" evidence="1">
    <location>
        <begin position="113"/>
        <end position="127"/>
    </location>
</feature>
<protein>
    <submittedName>
        <fullName evidence="2">Uncharacterized protein</fullName>
    </submittedName>
</protein>
<organism evidence="2 3">
    <name type="scientific">Ensete ventricosum</name>
    <name type="common">Abyssinian banana</name>
    <name type="synonym">Musa ensete</name>
    <dbReference type="NCBI Taxonomy" id="4639"/>
    <lineage>
        <taxon>Eukaryota</taxon>
        <taxon>Viridiplantae</taxon>
        <taxon>Streptophyta</taxon>
        <taxon>Embryophyta</taxon>
        <taxon>Tracheophyta</taxon>
        <taxon>Spermatophyta</taxon>
        <taxon>Magnoliopsida</taxon>
        <taxon>Liliopsida</taxon>
        <taxon>Zingiberales</taxon>
        <taxon>Musaceae</taxon>
        <taxon>Ensete</taxon>
    </lineage>
</organism>
<dbReference type="Proteomes" id="UP000287651">
    <property type="component" value="Unassembled WGS sequence"/>
</dbReference>
<evidence type="ECO:0000313" key="2">
    <source>
        <dbReference type="EMBL" id="RRT67539.1"/>
    </source>
</evidence>
<feature type="region of interest" description="Disordered" evidence="1">
    <location>
        <begin position="113"/>
        <end position="133"/>
    </location>
</feature>
<evidence type="ECO:0000313" key="3">
    <source>
        <dbReference type="Proteomes" id="UP000287651"/>
    </source>
</evidence>
<proteinExistence type="predicted"/>
<gene>
    <name evidence="2" type="ORF">B296_00036271</name>
</gene>
<sequence length="182" mass="19733">MMDAATMQHGSRTPRWLVVTGGFLEKEPLKRKSQRLKGSDDMANSLWQEQRCCYGWEAARDGIVGSRRQEQVRQRQPQGSKCPRERAVIEGEGRGCVAAVMVAAGRKKRQQSDCRLEGAEPEIRSGDSSRGQRRVMGADGCSAMLPWLKGTLDCEGALRVAVGGEALAVGREVDSGVGCAIG</sequence>